<reference evidence="3 4" key="1">
    <citation type="journal article" date="2019" name="Nat. Med.">
        <title>A library of human gut bacterial isolates paired with longitudinal multiomics data enables mechanistic microbiome research.</title>
        <authorList>
            <person name="Poyet M."/>
            <person name="Groussin M."/>
            <person name="Gibbons S.M."/>
            <person name="Avila-Pacheco J."/>
            <person name="Jiang X."/>
            <person name="Kearney S.M."/>
            <person name="Perrotta A.R."/>
            <person name="Berdy B."/>
            <person name="Zhao S."/>
            <person name="Lieberman T.D."/>
            <person name="Swanson P.K."/>
            <person name="Smith M."/>
            <person name="Roesemann S."/>
            <person name="Alexander J.E."/>
            <person name="Rich S.A."/>
            <person name="Livny J."/>
            <person name="Vlamakis H."/>
            <person name="Clish C."/>
            <person name="Bullock K."/>
            <person name="Deik A."/>
            <person name="Scott J."/>
            <person name="Pierce K.A."/>
            <person name="Xavier R.J."/>
            <person name="Alm E.J."/>
        </authorList>
    </citation>
    <scope>NUCLEOTIDE SEQUENCE [LARGE SCALE GENOMIC DNA]</scope>
    <source>
        <strain evidence="3 4">BIOML-A2</strain>
    </source>
</reference>
<dbReference type="Gene3D" id="1.10.260.40">
    <property type="entry name" value="lambda repressor-like DNA-binding domains"/>
    <property type="match status" value="1"/>
</dbReference>
<dbReference type="PROSITE" id="PS50943">
    <property type="entry name" value="HTH_CROC1"/>
    <property type="match status" value="1"/>
</dbReference>
<name>A0A5B3FT26_9BACT</name>
<gene>
    <name evidence="3" type="ORF">F2Y13_15585</name>
</gene>
<dbReference type="GO" id="GO:0003677">
    <property type="term" value="F:DNA binding"/>
    <property type="evidence" value="ECO:0007669"/>
    <property type="project" value="UniProtKB-KW"/>
</dbReference>
<organism evidence="3 4">
    <name type="scientific">Alistipes shahii</name>
    <dbReference type="NCBI Taxonomy" id="328814"/>
    <lineage>
        <taxon>Bacteria</taxon>
        <taxon>Pseudomonadati</taxon>
        <taxon>Bacteroidota</taxon>
        <taxon>Bacteroidia</taxon>
        <taxon>Bacteroidales</taxon>
        <taxon>Rikenellaceae</taxon>
        <taxon>Alistipes</taxon>
    </lineage>
</organism>
<evidence type="ECO:0000256" key="1">
    <source>
        <dbReference type="ARBA" id="ARBA00023125"/>
    </source>
</evidence>
<dbReference type="SMART" id="SM00530">
    <property type="entry name" value="HTH_XRE"/>
    <property type="match status" value="1"/>
</dbReference>
<dbReference type="InterPro" id="IPR001387">
    <property type="entry name" value="Cro/C1-type_HTH"/>
</dbReference>
<dbReference type="AlphaFoldDB" id="A0A5B3FT26"/>
<dbReference type="PANTHER" id="PTHR46797:SF1">
    <property type="entry name" value="METHYLPHOSPHONATE SYNTHASE"/>
    <property type="match status" value="1"/>
</dbReference>
<dbReference type="PANTHER" id="PTHR46797">
    <property type="entry name" value="HTH-TYPE TRANSCRIPTIONAL REGULATOR"/>
    <property type="match status" value="1"/>
</dbReference>
<dbReference type="CDD" id="cd00093">
    <property type="entry name" value="HTH_XRE"/>
    <property type="match status" value="1"/>
</dbReference>
<comment type="caution">
    <text evidence="3">The sequence shown here is derived from an EMBL/GenBank/DDBJ whole genome shotgun (WGS) entry which is preliminary data.</text>
</comment>
<evidence type="ECO:0000313" key="3">
    <source>
        <dbReference type="EMBL" id="KAA2364324.1"/>
    </source>
</evidence>
<dbReference type="EMBL" id="VVXK01000044">
    <property type="protein sequence ID" value="KAA2364324.1"/>
    <property type="molecule type" value="Genomic_DNA"/>
</dbReference>
<evidence type="ECO:0000313" key="4">
    <source>
        <dbReference type="Proteomes" id="UP000323567"/>
    </source>
</evidence>
<dbReference type="InterPro" id="IPR010982">
    <property type="entry name" value="Lambda_DNA-bd_dom_sf"/>
</dbReference>
<sequence length="79" mass="8849">MNKVGNAIKERRKILKITQRTLAELAGVGINTLTKIERGEGNPTVEVLEKILDTLGLELQIGVKQRNELRTILKNAEKE</sequence>
<accession>A0A5B3FT26</accession>
<dbReference type="GO" id="GO:0005829">
    <property type="term" value="C:cytosol"/>
    <property type="evidence" value="ECO:0007669"/>
    <property type="project" value="TreeGrafter"/>
</dbReference>
<dbReference type="Proteomes" id="UP000323567">
    <property type="component" value="Unassembled WGS sequence"/>
</dbReference>
<proteinExistence type="predicted"/>
<dbReference type="RefSeq" id="WP_149887947.1">
    <property type="nucleotide sequence ID" value="NZ_JAHONZ010000064.1"/>
</dbReference>
<dbReference type="GO" id="GO:0003700">
    <property type="term" value="F:DNA-binding transcription factor activity"/>
    <property type="evidence" value="ECO:0007669"/>
    <property type="project" value="TreeGrafter"/>
</dbReference>
<evidence type="ECO:0000259" key="2">
    <source>
        <dbReference type="PROSITE" id="PS50943"/>
    </source>
</evidence>
<protein>
    <submittedName>
        <fullName evidence="3">Helix-turn-helix transcriptional regulator</fullName>
    </submittedName>
</protein>
<dbReference type="InterPro" id="IPR050807">
    <property type="entry name" value="TransReg_Diox_bact_type"/>
</dbReference>
<dbReference type="Pfam" id="PF01381">
    <property type="entry name" value="HTH_3"/>
    <property type="match status" value="1"/>
</dbReference>
<keyword evidence="1" id="KW-0238">DNA-binding</keyword>
<feature type="domain" description="HTH cro/C1-type" evidence="2">
    <location>
        <begin position="8"/>
        <end position="59"/>
    </location>
</feature>
<dbReference type="SUPFAM" id="SSF47413">
    <property type="entry name" value="lambda repressor-like DNA-binding domains"/>
    <property type="match status" value="1"/>
</dbReference>